<feature type="region of interest" description="Disordered" evidence="2">
    <location>
        <begin position="306"/>
        <end position="329"/>
    </location>
</feature>
<dbReference type="KEGG" id="clup:CLUP02_11414"/>
<protein>
    <submittedName>
        <fullName evidence="4">Fungal specific transcription factor domain-containing protein</fullName>
    </submittedName>
</protein>
<dbReference type="PANTHER" id="PTHR46910:SF39">
    <property type="entry name" value="ZN(II)2CYS6 TRANSCRIPTION FACTOR (EUROFUNG)"/>
    <property type="match status" value="1"/>
</dbReference>
<keyword evidence="5" id="KW-1185">Reference proteome</keyword>
<feature type="compositionally biased region" description="Polar residues" evidence="2">
    <location>
        <begin position="860"/>
        <end position="870"/>
    </location>
</feature>
<evidence type="ECO:0000313" key="4">
    <source>
        <dbReference type="EMBL" id="UQC85915.1"/>
    </source>
</evidence>
<feature type="region of interest" description="Disordered" evidence="2">
    <location>
        <begin position="854"/>
        <end position="897"/>
    </location>
</feature>
<name>A0A9Q8SZD2_9PEZI</name>
<dbReference type="GO" id="GO:0003700">
    <property type="term" value="F:DNA-binding transcription factor activity"/>
    <property type="evidence" value="ECO:0007669"/>
    <property type="project" value="InterPro"/>
</dbReference>
<evidence type="ECO:0000313" key="5">
    <source>
        <dbReference type="Proteomes" id="UP000830671"/>
    </source>
</evidence>
<accession>A0A9Q8SZD2</accession>
<dbReference type="CDD" id="cd12148">
    <property type="entry name" value="fungal_TF_MHR"/>
    <property type="match status" value="1"/>
</dbReference>
<evidence type="ECO:0000256" key="1">
    <source>
        <dbReference type="ARBA" id="ARBA00023242"/>
    </source>
</evidence>
<dbReference type="RefSeq" id="XP_049147527.1">
    <property type="nucleotide sequence ID" value="XM_049290382.1"/>
</dbReference>
<dbReference type="InterPro" id="IPR007219">
    <property type="entry name" value="XnlR_reg_dom"/>
</dbReference>
<feature type="domain" description="Xylanolytic transcriptional activator regulatory" evidence="3">
    <location>
        <begin position="559"/>
        <end position="624"/>
    </location>
</feature>
<dbReference type="GO" id="GO:0006351">
    <property type="term" value="P:DNA-templated transcription"/>
    <property type="evidence" value="ECO:0007669"/>
    <property type="project" value="InterPro"/>
</dbReference>
<organism evidence="4 5">
    <name type="scientific">Colletotrichum lupini</name>
    <dbReference type="NCBI Taxonomy" id="145971"/>
    <lineage>
        <taxon>Eukaryota</taxon>
        <taxon>Fungi</taxon>
        <taxon>Dikarya</taxon>
        <taxon>Ascomycota</taxon>
        <taxon>Pezizomycotina</taxon>
        <taxon>Sordariomycetes</taxon>
        <taxon>Hypocreomycetidae</taxon>
        <taxon>Glomerellales</taxon>
        <taxon>Glomerellaceae</taxon>
        <taxon>Colletotrichum</taxon>
        <taxon>Colletotrichum acutatum species complex</taxon>
    </lineage>
</organism>
<sequence>MLPPSPPLHLLRLVLPSRTTTGPFSSSRDHNGCSKISILHAMSMSTSFRDIFPASKSNVPHINPVQLLLVANVRLKRIPKDQRMSTYLTPLSVTPLIPFASKALAPTLQSHRKSRTRTGHICRCLATDFRGTLSYQPVQIHRRVRHPCNTALRTFRLSYPTPNLRSGGAVTCGLTLPQNQDAAAAARTNRKLQPCISFACQPATAQGSARATEACCNSPLIRCIHSSFFPTNHVPSVKQHFFPSTCAIAAMSAASNAPYPTVIEKVSVARNDLDDLRRKLEIAERALQIAVPDDVARRQLLQQDVDVKGSRAGSAPSLTPPEPHDSYGEASNEIVAETADGRTLHDQDGRARFLGETSGATFLDYLKEFMSTVLPLAYNPQWLSPTPTSGLTFLSSLGSYQTYDSRPIEVESNVDPLSLPSRDEMAGMLADLRNFIQDGNSEFPCGGIYWWGDLSQPPPAPTVSGDVKPEVFPSGTSQQVVSDNYRHLAFYHTAFAVACQANTTASSMLVPKDLSQIYFARARLLLGNPLDITRYTISDVAVLALMGFYLIEMNRRDAAYVYVSNAMHISIMHGAHRGWVDERGKRVFWTLYILDRWLSCLMGRPPIIMDDAIRLPLPCDDLEKPGSLPPAAGLRAHVELARISGHIVCNTYRVAPWDRGPGGAARHIDRALQLLGSWQSSLPPTLQMSTSHPSSDPSCCLLHMAYNQLLILVVRPIFFAAVKKTFAERYITSDRRWEFSHHADRISSCSKAAHANLYLARWLMRLNGGTRKFLQAGLHYIFNAAIILMLEELLVFSPATEPDDINVNFAISVFEEEAKTESNYARDCATVLKDLQSIVQRLRLDSQAVYTARAGGVSGGPSTPGLTSDDVTNVSSSINTPSTSYSQQSQHQTFPPGPSHVLLYPMTTEDGPIYEELVAWVEHNDAQLAVSLDGDQ</sequence>
<gene>
    <name evidence="4" type="ORF">CLUP02_11414</name>
</gene>
<dbReference type="Proteomes" id="UP000830671">
    <property type="component" value="Chromosome 5"/>
</dbReference>
<proteinExistence type="predicted"/>
<dbReference type="PANTHER" id="PTHR46910">
    <property type="entry name" value="TRANSCRIPTION FACTOR PDR1"/>
    <property type="match status" value="1"/>
</dbReference>
<dbReference type="EMBL" id="CP019477">
    <property type="protein sequence ID" value="UQC85915.1"/>
    <property type="molecule type" value="Genomic_DNA"/>
</dbReference>
<dbReference type="GO" id="GO:0008270">
    <property type="term" value="F:zinc ion binding"/>
    <property type="evidence" value="ECO:0007669"/>
    <property type="project" value="InterPro"/>
</dbReference>
<dbReference type="GeneID" id="73345392"/>
<keyword evidence="1" id="KW-0539">Nucleus</keyword>
<feature type="compositionally biased region" description="Low complexity" evidence="2">
    <location>
        <begin position="871"/>
        <end position="893"/>
    </location>
</feature>
<evidence type="ECO:0000259" key="3">
    <source>
        <dbReference type="SMART" id="SM00906"/>
    </source>
</evidence>
<dbReference type="AlphaFoldDB" id="A0A9Q8SZD2"/>
<dbReference type="InterPro" id="IPR050987">
    <property type="entry name" value="AtrR-like"/>
</dbReference>
<reference evidence="4" key="1">
    <citation type="journal article" date="2021" name="Mol. Plant Microbe Interact.">
        <title>Complete Genome Sequence of the Plant-Pathogenic Fungus Colletotrichum lupini.</title>
        <authorList>
            <person name="Baroncelli R."/>
            <person name="Pensec F."/>
            <person name="Da Lio D."/>
            <person name="Boufleur T."/>
            <person name="Vicente I."/>
            <person name="Sarrocco S."/>
            <person name="Picot A."/>
            <person name="Baraldi E."/>
            <person name="Sukno S."/>
            <person name="Thon M."/>
            <person name="Le Floch G."/>
        </authorList>
    </citation>
    <scope>NUCLEOTIDE SEQUENCE</scope>
    <source>
        <strain evidence="4">IMI 504893</strain>
    </source>
</reference>
<dbReference type="GO" id="GO:0003677">
    <property type="term" value="F:DNA binding"/>
    <property type="evidence" value="ECO:0007669"/>
    <property type="project" value="InterPro"/>
</dbReference>
<dbReference type="SMART" id="SM00906">
    <property type="entry name" value="Fungal_trans"/>
    <property type="match status" value="1"/>
</dbReference>
<dbReference type="Pfam" id="PF04082">
    <property type="entry name" value="Fungal_trans"/>
    <property type="match status" value="1"/>
</dbReference>
<evidence type="ECO:0000256" key="2">
    <source>
        <dbReference type="SAM" id="MobiDB-lite"/>
    </source>
</evidence>